<reference evidence="1 2" key="1">
    <citation type="submission" date="2020-05" db="EMBL/GenBank/DDBJ databases">
        <title>Ramlibacter rhizophilus sp. nov., isolated from rhizosphere soil of national flower Mugunghwa from South Korea.</title>
        <authorList>
            <person name="Zheng-Fei Y."/>
            <person name="Huan T."/>
        </authorList>
    </citation>
    <scope>NUCLEOTIDE SEQUENCE [LARGE SCALE GENOMIC DNA]</scope>
    <source>
        <strain evidence="1 2">H242</strain>
    </source>
</reference>
<proteinExistence type="predicted"/>
<dbReference type="EMBL" id="CP053418">
    <property type="protein sequence ID" value="QJW83695.1"/>
    <property type="molecule type" value="Genomic_DNA"/>
</dbReference>
<evidence type="ECO:0000313" key="2">
    <source>
        <dbReference type="Proteomes" id="UP000500826"/>
    </source>
</evidence>
<name>A0ABX6P0U2_9BURK</name>
<organism evidence="1 2">
    <name type="scientific">Ramlibacter terrae</name>
    <dbReference type="NCBI Taxonomy" id="2732511"/>
    <lineage>
        <taxon>Bacteria</taxon>
        <taxon>Pseudomonadati</taxon>
        <taxon>Pseudomonadota</taxon>
        <taxon>Betaproteobacteria</taxon>
        <taxon>Burkholderiales</taxon>
        <taxon>Comamonadaceae</taxon>
        <taxon>Ramlibacter</taxon>
    </lineage>
</organism>
<reference evidence="1 2" key="2">
    <citation type="submission" date="2020-05" db="EMBL/GenBank/DDBJ databases">
        <authorList>
            <person name="Khan S.A."/>
            <person name="Jeon C.O."/>
            <person name="Chun B.H."/>
        </authorList>
    </citation>
    <scope>NUCLEOTIDE SEQUENCE [LARGE SCALE GENOMIC DNA]</scope>
    <source>
        <strain evidence="1 2">H242</strain>
    </source>
</reference>
<gene>
    <name evidence="1" type="ORF">HK414_05470</name>
</gene>
<evidence type="ECO:0000313" key="1">
    <source>
        <dbReference type="EMBL" id="QJW83695.1"/>
    </source>
</evidence>
<keyword evidence="2" id="KW-1185">Reference proteome</keyword>
<sequence length="98" mass="10939">MGPHDLGAFELDDLRRDTEACAPLARAWLLRKHLREFPGRRAYLLFVRFRGLDAGDVEGHVAHLQQSLELPGPVRVLPVELVREADVQRQAGGAIHPA</sequence>
<protein>
    <submittedName>
        <fullName evidence="1">Uncharacterized protein</fullName>
    </submittedName>
</protein>
<dbReference type="Proteomes" id="UP000500826">
    <property type="component" value="Chromosome"/>
</dbReference>
<accession>A0ABX6P0U2</accession>